<evidence type="ECO:0000313" key="1">
    <source>
        <dbReference type="EMBL" id="KAH7256287.1"/>
    </source>
</evidence>
<dbReference type="AlphaFoldDB" id="A0A8K0S402"/>
<reference evidence="1" key="1">
    <citation type="journal article" date="2021" name="Nat. Commun.">
        <title>Genetic determinants of endophytism in the Arabidopsis root mycobiome.</title>
        <authorList>
            <person name="Mesny F."/>
            <person name="Miyauchi S."/>
            <person name="Thiergart T."/>
            <person name="Pickel B."/>
            <person name="Atanasova L."/>
            <person name="Karlsson M."/>
            <person name="Huettel B."/>
            <person name="Barry K.W."/>
            <person name="Haridas S."/>
            <person name="Chen C."/>
            <person name="Bauer D."/>
            <person name="Andreopoulos W."/>
            <person name="Pangilinan J."/>
            <person name="LaButti K."/>
            <person name="Riley R."/>
            <person name="Lipzen A."/>
            <person name="Clum A."/>
            <person name="Drula E."/>
            <person name="Henrissat B."/>
            <person name="Kohler A."/>
            <person name="Grigoriev I.V."/>
            <person name="Martin F.M."/>
            <person name="Hacquard S."/>
        </authorList>
    </citation>
    <scope>NUCLEOTIDE SEQUENCE</scope>
    <source>
        <strain evidence="1">MPI-SDFR-AT-0068</strain>
    </source>
</reference>
<sequence>MREPYHERPPISFETNRRIGLEASYARNLYIILDEKLPMEVCKMITVGFAQERAVQIIRDAWLQSENAKPASLFMTIGADTSLWAQYMIFEGHRYIKSLSYSSKGGHEVKVFERQGGTPLNIFIAHNYLGILSIIATTGDTVPETDQKANHWWTILSAPSGPFSFQGRFDAKTWALCGTVITLDGQRHRHFDIVRAVDWNKPGIKGYSFCLRGDTILRIIPDDGRKPVDYDLRGKWHLKYRWFYLPMDEDERVSEFWIRRCAGWRGPSAALIILTNGGRRFALGSLPAPYQPQFPPSSPMYRLLGTLPEDKPCRVFYTAGLQSPSWFFFENILYHPMHEYIQLGPWSPDTQLSALEYYYTSARLEGVREITPCHSWWEYSRELITGFLLKYFDGSRRSVGQVRLDFLGTPRQADTETLLIRFPKREDPGRITQWQTGIESFDFVDTIPEDEEEDHDLRVPIWGRLDWIICTYESRITHHRNAEPRDEMRHVLACEKNQGNARSNPVCRSLSKVFGETKVPTIHRGLNGHEINGSTRRLGLEGRWW</sequence>
<organism evidence="1 2">
    <name type="scientific">Fusarium tricinctum</name>
    <dbReference type="NCBI Taxonomy" id="61284"/>
    <lineage>
        <taxon>Eukaryota</taxon>
        <taxon>Fungi</taxon>
        <taxon>Dikarya</taxon>
        <taxon>Ascomycota</taxon>
        <taxon>Pezizomycotina</taxon>
        <taxon>Sordariomycetes</taxon>
        <taxon>Hypocreomycetidae</taxon>
        <taxon>Hypocreales</taxon>
        <taxon>Nectriaceae</taxon>
        <taxon>Fusarium</taxon>
        <taxon>Fusarium tricinctum species complex</taxon>
    </lineage>
</organism>
<comment type="caution">
    <text evidence="1">The sequence shown here is derived from an EMBL/GenBank/DDBJ whole genome shotgun (WGS) entry which is preliminary data.</text>
</comment>
<name>A0A8K0S402_9HYPO</name>
<keyword evidence="2" id="KW-1185">Reference proteome</keyword>
<dbReference type="Proteomes" id="UP000813427">
    <property type="component" value="Unassembled WGS sequence"/>
</dbReference>
<proteinExistence type="predicted"/>
<accession>A0A8K0S402</accession>
<protein>
    <submittedName>
        <fullName evidence="1">Uncharacterized protein</fullName>
    </submittedName>
</protein>
<gene>
    <name evidence="1" type="ORF">BKA59DRAFT_552093</name>
</gene>
<evidence type="ECO:0000313" key="2">
    <source>
        <dbReference type="Proteomes" id="UP000813427"/>
    </source>
</evidence>
<dbReference type="OrthoDB" id="5153231at2759"/>
<dbReference type="EMBL" id="JAGPXF010000002">
    <property type="protein sequence ID" value="KAH7256287.1"/>
    <property type="molecule type" value="Genomic_DNA"/>
</dbReference>